<dbReference type="PANTHER" id="PTHR10073">
    <property type="entry name" value="DNA MISMATCH REPAIR PROTEIN MLH, PMS, MUTL"/>
    <property type="match status" value="1"/>
</dbReference>
<dbReference type="EMBL" id="BARV01013342">
    <property type="protein sequence ID" value="GAI21585.1"/>
    <property type="molecule type" value="Genomic_DNA"/>
</dbReference>
<dbReference type="PANTHER" id="PTHR10073:SF12">
    <property type="entry name" value="DNA MISMATCH REPAIR PROTEIN MLH1"/>
    <property type="match status" value="1"/>
</dbReference>
<dbReference type="InterPro" id="IPR037198">
    <property type="entry name" value="MutL_C_sf"/>
</dbReference>
<dbReference type="InterPro" id="IPR014790">
    <property type="entry name" value="MutL_C"/>
</dbReference>
<reference evidence="2" key="1">
    <citation type="journal article" date="2014" name="Front. Microbiol.">
        <title>High frequency of phylogenetically diverse reductive dehalogenase-homologous genes in deep subseafloor sedimentary metagenomes.</title>
        <authorList>
            <person name="Kawai M."/>
            <person name="Futagami T."/>
            <person name="Toyoda A."/>
            <person name="Takaki Y."/>
            <person name="Nishi S."/>
            <person name="Hori S."/>
            <person name="Arai W."/>
            <person name="Tsubouchi T."/>
            <person name="Morono Y."/>
            <person name="Uchiyama I."/>
            <person name="Ito T."/>
            <person name="Fujiyama A."/>
            <person name="Inagaki F."/>
            <person name="Takami H."/>
        </authorList>
    </citation>
    <scope>NUCLEOTIDE SEQUENCE</scope>
    <source>
        <strain evidence="2">Expedition CK06-06</strain>
    </source>
</reference>
<protein>
    <recommendedName>
        <fullName evidence="1">MutL C-terminal dimerisation domain-containing protein</fullName>
    </recommendedName>
</protein>
<proteinExistence type="predicted"/>
<dbReference type="Gene3D" id="3.30.1370.100">
    <property type="entry name" value="MutL, C-terminal domain, regulatory subdomain"/>
    <property type="match status" value="1"/>
</dbReference>
<comment type="caution">
    <text evidence="2">The sequence shown here is derived from an EMBL/GenBank/DDBJ whole genome shotgun (WGS) entry which is preliminary data.</text>
</comment>
<sequence>MRSHYQDLAEFGFSIEPFGDRTFLIRAVPALVHDKDWAGMLRELLDSLSEGDKGDWAESVAESMACHSAVRAGQALTDEEMRELVRQLEQAATPHTCPHGRPTMI</sequence>
<gene>
    <name evidence="2" type="ORF">S06H3_24156</name>
</gene>
<dbReference type="InterPro" id="IPR038973">
    <property type="entry name" value="MutL/Mlh/Pms-like"/>
</dbReference>
<dbReference type="GO" id="GO:0005524">
    <property type="term" value="F:ATP binding"/>
    <property type="evidence" value="ECO:0007669"/>
    <property type="project" value="InterPro"/>
</dbReference>
<dbReference type="GO" id="GO:0140664">
    <property type="term" value="F:ATP-dependent DNA damage sensor activity"/>
    <property type="evidence" value="ECO:0007669"/>
    <property type="project" value="InterPro"/>
</dbReference>
<dbReference type="SUPFAM" id="SSF118116">
    <property type="entry name" value="DNA mismatch repair protein MutL"/>
    <property type="match status" value="1"/>
</dbReference>
<dbReference type="GO" id="GO:0016887">
    <property type="term" value="F:ATP hydrolysis activity"/>
    <property type="evidence" value="ECO:0007669"/>
    <property type="project" value="InterPro"/>
</dbReference>
<name>X1N418_9ZZZZ</name>
<dbReference type="GO" id="GO:0032300">
    <property type="term" value="C:mismatch repair complex"/>
    <property type="evidence" value="ECO:0007669"/>
    <property type="project" value="InterPro"/>
</dbReference>
<dbReference type="Pfam" id="PF08676">
    <property type="entry name" value="MutL_C"/>
    <property type="match status" value="1"/>
</dbReference>
<evidence type="ECO:0000259" key="1">
    <source>
        <dbReference type="Pfam" id="PF08676"/>
    </source>
</evidence>
<feature type="non-terminal residue" evidence="2">
    <location>
        <position position="105"/>
    </location>
</feature>
<dbReference type="InterPro" id="IPR042121">
    <property type="entry name" value="MutL_C_regsub"/>
</dbReference>
<feature type="domain" description="MutL C-terminal dimerisation" evidence="1">
    <location>
        <begin position="2"/>
        <end position="76"/>
    </location>
</feature>
<organism evidence="2">
    <name type="scientific">marine sediment metagenome</name>
    <dbReference type="NCBI Taxonomy" id="412755"/>
    <lineage>
        <taxon>unclassified sequences</taxon>
        <taxon>metagenomes</taxon>
        <taxon>ecological metagenomes</taxon>
    </lineage>
</organism>
<accession>X1N418</accession>
<evidence type="ECO:0000313" key="2">
    <source>
        <dbReference type="EMBL" id="GAI21585.1"/>
    </source>
</evidence>
<dbReference type="GO" id="GO:0006298">
    <property type="term" value="P:mismatch repair"/>
    <property type="evidence" value="ECO:0007669"/>
    <property type="project" value="InterPro"/>
</dbReference>
<dbReference type="AlphaFoldDB" id="X1N418"/>